<feature type="repeat" description="ANK" evidence="3">
    <location>
        <begin position="333"/>
        <end position="365"/>
    </location>
</feature>
<evidence type="ECO:0000256" key="2">
    <source>
        <dbReference type="ARBA" id="ARBA00023043"/>
    </source>
</evidence>
<feature type="repeat" description="ANK" evidence="3">
    <location>
        <begin position="300"/>
        <end position="332"/>
    </location>
</feature>
<dbReference type="InterPro" id="IPR036770">
    <property type="entry name" value="Ankyrin_rpt-contain_sf"/>
</dbReference>
<dbReference type="PRINTS" id="PR01415">
    <property type="entry name" value="ANKYRIN"/>
</dbReference>
<accession>A0AAY4EIK6</accession>
<dbReference type="PANTHER" id="PTHR24171">
    <property type="entry name" value="ANKYRIN REPEAT DOMAIN-CONTAINING PROTEIN 39-RELATED"/>
    <property type="match status" value="1"/>
</dbReference>
<evidence type="ECO:0000313" key="6">
    <source>
        <dbReference type="Proteomes" id="UP000694580"/>
    </source>
</evidence>
<dbReference type="InterPro" id="IPR002110">
    <property type="entry name" value="Ankyrin_rpt"/>
</dbReference>
<dbReference type="PANTHER" id="PTHR24171:SF8">
    <property type="entry name" value="BRCA1-ASSOCIATED RING DOMAIN PROTEIN 1"/>
    <property type="match status" value="1"/>
</dbReference>
<dbReference type="SUPFAM" id="SSF48403">
    <property type="entry name" value="Ankyrin repeat"/>
    <property type="match status" value="1"/>
</dbReference>
<feature type="compositionally biased region" description="Pro residues" evidence="4">
    <location>
        <begin position="261"/>
        <end position="270"/>
    </location>
</feature>
<organism evidence="5 6">
    <name type="scientific">Denticeps clupeoides</name>
    <name type="common">denticle herring</name>
    <dbReference type="NCBI Taxonomy" id="299321"/>
    <lineage>
        <taxon>Eukaryota</taxon>
        <taxon>Metazoa</taxon>
        <taxon>Chordata</taxon>
        <taxon>Craniata</taxon>
        <taxon>Vertebrata</taxon>
        <taxon>Euteleostomi</taxon>
        <taxon>Actinopterygii</taxon>
        <taxon>Neopterygii</taxon>
        <taxon>Teleostei</taxon>
        <taxon>Clupei</taxon>
        <taxon>Clupeiformes</taxon>
        <taxon>Denticipitoidei</taxon>
        <taxon>Denticipitidae</taxon>
        <taxon>Denticeps</taxon>
    </lineage>
</organism>
<evidence type="ECO:0000313" key="5">
    <source>
        <dbReference type="Ensembl" id="ENSDCDP00010057447.1"/>
    </source>
</evidence>
<protein>
    <recommendedName>
        <fullName evidence="7">BARD1 protein</fullName>
    </recommendedName>
</protein>
<reference evidence="5 6" key="1">
    <citation type="submission" date="2020-06" db="EMBL/GenBank/DDBJ databases">
        <authorList>
            <consortium name="Wellcome Sanger Institute Data Sharing"/>
        </authorList>
    </citation>
    <scope>NUCLEOTIDE SEQUENCE [LARGE SCALE GENOMIC DNA]</scope>
</reference>
<evidence type="ECO:0000256" key="4">
    <source>
        <dbReference type="SAM" id="MobiDB-lite"/>
    </source>
</evidence>
<keyword evidence="1" id="KW-0677">Repeat</keyword>
<keyword evidence="2 3" id="KW-0040">ANK repeat</keyword>
<evidence type="ECO:0008006" key="7">
    <source>
        <dbReference type="Google" id="ProtNLM"/>
    </source>
</evidence>
<dbReference type="PROSITE" id="PS50297">
    <property type="entry name" value="ANK_REP_REGION"/>
    <property type="match status" value="3"/>
</dbReference>
<feature type="repeat" description="ANK" evidence="3">
    <location>
        <begin position="366"/>
        <end position="396"/>
    </location>
</feature>
<keyword evidence="6" id="KW-1185">Reference proteome</keyword>
<evidence type="ECO:0000256" key="1">
    <source>
        <dbReference type="ARBA" id="ARBA00022737"/>
    </source>
</evidence>
<dbReference type="Ensembl" id="ENSDCDT00010068129.1">
    <property type="protein sequence ID" value="ENSDCDP00010057447.1"/>
    <property type="gene ID" value="ENSDCDG00010032534.1"/>
</dbReference>
<dbReference type="Pfam" id="PF12796">
    <property type="entry name" value="Ank_2"/>
    <property type="match status" value="1"/>
</dbReference>
<dbReference type="SMART" id="SM00248">
    <property type="entry name" value="ANK"/>
    <property type="match status" value="3"/>
</dbReference>
<feature type="compositionally biased region" description="Basic residues" evidence="4">
    <location>
        <begin position="101"/>
        <end position="113"/>
    </location>
</feature>
<reference evidence="5" key="3">
    <citation type="submission" date="2025-09" db="UniProtKB">
        <authorList>
            <consortium name="Ensembl"/>
        </authorList>
    </citation>
    <scope>IDENTIFICATION</scope>
</reference>
<dbReference type="GO" id="GO:0070531">
    <property type="term" value="C:BRCA1-A complex"/>
    <property type="evidence" value="ECO:0007669"/>
    <property type="project" value="TreeGrafter"/>
</dbReference>
<dbReference type="Gene3D" id="1.25.40.20">
    <property type="entry name" value="Ankyrin repeat-containing domain"/>
    <property type="match status" value="2"/>
</dbReference>
<feature type="compositionally biased region" description="Basic residues" evidence="4">
    <location>
        <begin position="240"/>
        <end position="251"/>
    </location>
</feature>
<dbReference type="Proteomes" id="UP000694580">
    <property type="component" value="Chromosome 9"/>
</dbReference>
<proteinExistence type="predicted"/>
<name>A0AAY4EIK6_9TELE</name>
<reference evidence="5" key="2">
    <citation type="submission" date="2025-08" db="UniProtKB">
        <authorList>
            <consortium name="Ensembl"/>
        </authorList>
    </citation>
    <scope>IDENTIFICATION</scope>
</reference>
<feature type="compositionally biased region" description="Low complexity" evidence="4">
    <location>
        <begin position="83"/>
        <end position="93"/>
    </location>
</feature>
<sequence>VLQRLRFQVPPRSHAASESADNAVSGNKKNFKIWFSPRSRKVRCRVEKPEAVSLSSADPDETLPKPREASSKSQDLSVFNFNSSSQDSCSSASPKEEGSHDKKKNKNKKKKPTKSSATRQPAGRRQIPATRNQSRQHQRRLRLEAANQQWGFSGEEEATEPAGRKSSRRVSFRSPGLPVQEPPQRFPARSSGVVSPTDDKRSAAVAANLPASMEEASSPRRTSRGGRMQEAATGQQSTPKRPRPSPGRGRRSLVEGITPLFTPPPSPATPRTPAQASESPALVLQSPRQSSPAFMKRNHKGETPLHLAAIKGDVEAVRSLLEQGADPNLKDNAGWTPLHEACNHGHLSVVETLLSGGALLNTPGYENDSPLHDAVKNGHAAIAKLLLEQGASQSVL</sequence>
<dbReference type="PROSITE" id="PS50088">
    <property type="entry name" value="ANK_REPEAT"/>
    <property type="match status" value="3"/>
</dbReference>
<feature type="region of interest" description="Disordered" evidence="4">
    <location>
        <begin position="1"/>
        <end position="32"/>
    </location>
</feature>
<dbReference type="GO" id="GO:0004842">
    <property type="term" value="F:ubiquitin-protein transferase activity"/>
    <property type="evidence" value="ECO:0007669"/>
    <property type="project" value="TreeGrafter"/>
</dbReference>
<feature type="compositionally biased region" description="Polar residues" evidence="4">
    <location>
        <begin position="71"/>
        <end position="82"/>
    </location>
</feature>
<dbReference type="GO" id="GO:0031436">
    <property type="term" value="C:BRCA1-BARD1 complex"/>
    <property type="evidence" value="ECO:0007669"/>
    <property type="project" value="TreeGrafter"/>
</dbReference>
<feature type="compositionally biased region" description="Polar residues" evidence="4">
    <location>
        <begin position="19"/>
        <end position="28"/>
    </location>
</feature>
<dbReference type="GO" id="GO:0085020">
    <property type="term" value="P:protein K6-linked ubiquitination"/>
    <property type="evidence" value="ECO:0007669"/>
    <property type="project" value="TreeGrafter"/>
</dbReference>
<dbReference type="AlphaFoldDB" id="A0AAY4EIK6"/>
<evidence type="ECO:0000256" key="3">
    <source>
        <dbReference type="PROSITE-ProRule" id="PRU00023"/>
    </source>
</evidence>
<feature type="region of interest" description="Disordered" evidence="4">
    <location>
        <begin position="45"/>
        <end position="284"/>
    </location>
</feature>
<dbReference type="GeneTree" id="ENSGT00940000156532"/>